<feature type="signal peptide" evidence="1">
    <location>
        <begin position="1"/>
        <end position="26"/>
    </location>
</feature>
<dbReference type="RefSeq" id="WP_210509720.1">
    <property type="nucleotide sequence ID" value="NZ_JAFIDN010000001.1"/>
</dbReference>
<protein>
    <submittedName>
        <fullName evidence="2">Uncharacterized protein</fullName>
    </submittedName>
</protein>
<name>A0A8J7S6V0_9BACT</name>
<accession>A0A8J7S6V0</accession>
<dbReference type="Proteomes" id="UP000673975">
    <property type="component" value="Unassembled WGS sequence"/>
</dbReference>
<proteinExistence type="predicted"/>
<organism evidence="2 3">
    <name type="scientific">Natronogracilivirga saccharolytica</name>
    <dbReference type="NCBI Taxonomy" id="2812953"/>
    <lineage>
        <taxon>Bacteria</taxon>
        <taxon>Pseudomonadati</taxon>
        <taxon>Balneolota</taxon>
        <taxon>Balneolia</taxon>
        <taxon>Balneolales</taxon>
        <taxon>Cyclonatronaceae</taxon>
        <taxon>Natronogracilivirga</taxon>
    </lineage>
</organism>
<feature type="chain" id="PRO_5035276457" evidence="1">
    <location>
        <begin position="27"/>
        <end position="146"/>
    </location>
</feature>
<evidence type="ECO:0000313" key="2">
    <source>
        <dbReference type="EMBL" id="MBP3191333.1"/>
    </source>
</evidence>
<keyword evidence="1" id="KW-0732">Signal</keyword>
<evidence type="ECO:0000313" key="3">
    <source>
        <dbReference type="Proteomes" id="UP000673975"/>
    </source>
</evidence>
<dbReference type="EMBL" id="JAFIDN010000001">
    <property type="protein sequence ID" value="MBP3191333.1"/>
    <property type="molecule type" value="Genomic_DNA"/>
</dbReference>
<comment type="caution">
    <text evidence="2">The sequence shown here is derived from an EMBL/GenBank/DDBJ whole genome shotgun (WGS) entry which is preliminary data.</text>
</comment>
<reference evidence="2" key="1">
    <citation type="submission" date="2021-02" db="EMBL/GenBank/DDBJ databases">
        <title>Natronogracilivirga saccharolytica gen. nov. sp. nov. a new anaerobic, haloalkiliphilic carbohydrate-fermenting bacterium from soda lake and proposing of Cyclonatronumiaceae fam. nov. in the phylum Balneolaeota.</title>
        <authorList>
            <person name="Zhilina T.N."/>
            <person name="Sorokin D.Y."/>
            <person name="Zavarzina D.G."/>
            <person name="Toshchakov S.V."/>
            <person name="Kublanov I.V."/>
        </authorList>
    </citation>
    <scope>NUCLEOTIDE SEQUENCE</scope>
    <source>
        <strain evidence="2">Z-1702</strain>
    </source>
</reference>
<evidence type="ECO:0000256" key="1">
    <source>
        <dbReference type="SAM" id="SignalP"/>
    </source>
</evidence>
<sequence>MKSLQKICYSFVAATFLVLLSQSLFAQGHQIEFSSEERLEDRTIVVSWRVLSRDEGPIPLSSFKLERTNHSNGQTADVSRDIEKISDYEFIYKDTDLYKQPENETASQVEVSYTLYVDGEEYDQIRSSYTTNAVRRTWGDIKSMFQ</sequence>
<dbReference type="AlphaFoldDB" id="A0A8J7S6V0"/>
<keyword evidence="3" id="KW-1185">Reference proteome</keyword>
<gene>
    <name evidence="2" type="ORF">NATSA_01515</name>
</gene>